<proteinExistence type="predicted"/>
<protein>
    <submittedName>
        <fullName evidence="1">Uncharacterized protein</fullName>
    </submittedName>
</protein>
<dbReference type="RefSeq" id="WP_343787346.1">
    <property type="nucleotide sequence ID" value="NZ_BAAAFH010000011.1"/>
</dbReference>
<dbReference type="Pfam" id="PF08012">
    <property type="entry name" value="DUF1702"/>
    <property type="match status" value="1"/>
</dbReference>
<keyword evidence="2" id="KW-1185">Reference proteome</keyword>
<organism evidence="1 2">
    <name type="scientific">Wandonia haliotis</name>
    <dbReference type="NCBI Taxonomy" id="574963"/>
    <lineage>
        <taxon>Bacteria</taxon>
        <taxon>Pseudomonadati</taxon>
        <taxon>Bacteroidota</taxon>
        <taxon>Flavobacteriia</taxon>
        <taxon>Flavobacteriales</taxon>
        <taxon>Crocinitomicaceae</taxon>
        <taxon>Wandonia</taxon>
    </lineage>
</organism>
<dbReference type="Proteomes" id="UP001501126">
    <property type="component" value="Unassembled WGS sequence"/>
</dbReference>
<evidence type="ECO:0000313" key="2">
    <source>
        <dbReference type="Proteomes" id="UP001501126"/>
    </source>
</evidence>
<sequence>MSVQQIEQNVSEIMDLFRSVESDWEQLPLESIVQKIDRNSSVFTSVAYEAVSKLLAQKGIETNDLSEWKAFYDDYEDQYSSQLLIGLGWAIGISGYPSPSDFVIRFPKDKQQKIWDGIGYFYGLFRSRLTIRSRSLPEFASENIPEGFDAGIGRALYYHARGDFEKLTTLFSGFPEERKDELSQGIGTATVFVGGINDIEIKHLLQIISPFRDTFSKGVFNGIESRKNAGKTTPECQILEQELL</sequence>
<evidence type="ECO:0000313" key="1">
    <source>
        <dbReference type="EMBL" id="GAA0875644.1"/>
    </source>
</evidence>
<gene>
    <name evidence="1" type="ORF">GCM10009118_20530</name>
</gene>
<reference evidence="2" key="1">
    <citation type="journal article" date="2019" name="Int. J. Syst. Evol. Microbiol.">
        <title>The Global Catalogue of Microorganisms (GCM) 10K type strain sequencing project: providing services to taxonomists for standard genome sequencing and annotation.</title>
        <authorList>
            <consortium name="The Broad Institute Genomics Platform"/>
            <consortium name="The Broad Institute Genome Sequencing Center for Infectious Disease"/>
            <person name="Wu L."/>
            <person name="Ma J."/>
        </authorList>
    </citation>
    <scope>NUCLEOTIDE SEQUENCE [LARGE SCALE GENOMIC DNA]</scope>
    <source>
        <strain evidence="2">JCM 16083</strain>
    </source>
</reference>
<name>A0ABN1MQS8_9FLAO</name>
<accession>A0ABN1MQS8</accession>
<comment type="caution">
    <text evidence="1">The sequence shown here is derived from an EMBL/GenBank/DDBJ whole genome shotgun (WGS) entry which is preliminary data.</text>
</comment>
<dbReference type="EMBL" id="BAAAFH010000011">
    <property type="protein sequence ID" value="GAA0875644.1"/>
    <property type="molecule type" value="Genomic_DNA"/>
</dbReference>
<dbReference type="InterPro" id="IPR012964">
    <property type="entry name" value="DUF1702"/>
</dbReference>